<keyword evidence="1" id="KW-0547">Nucleotide-binding</keyword>
<dbReference type="InParanoid" id="A0A672K4X8"/>
<feature type="domain" description="P5B-type ATPase N-terminal" evidence="2">
    <location>
        <begin position="17"/>
        <end position="73"/>
    </location>
</feature>
<evidence type="ECO:0000313" key="3">
    <source>
        <dbReference type="Ensembl" id="ENSSGRP00000005542.1"/>
    </source>
</evidence>
<dbReference type="GO" id="GO:0046872">
    <property type="term" value="F:metal ion binding"/>
    <property type="evidence" value="ECO:0007669"/>
    <property type="project" value="UniProtKB-UniRule"/>
</dbReference>
<keyword evidence="1" id="KW-1133">Transmembrane helix</keyword>
<evidence type="ECO:0000256" key="1">
    <source>
        <dbReference type="RuleBase" id="RU362082"/>
    </source>
</evidence>
<keyword evidence="1" id="KW-1278">Translocase</keyword>
<accession>A0A672K4X8</accession>
<dbReference type="GO" id="GO:0016020">
    <property type="term" value="C:membrane"/>
    <property type="evidence" value="ECO:0007669"/>
    <property type="project" value="UniProtKB-SubCell"/>
</dbReference>
<comment type="subcellular location">
    <subcellularLocation>
        <location evidence="1">Membrane</location>
        <topology evidence="1">Multi-pass membrane protein</topology>
    </subcellularLocation>
</comment>
<proteinExistence type="inferred from homology"/>
<keyword evidence="4" id="KW-1185">Reference proteome</keyword>
<dbReference type="Proteomes" id="UP000472262">
    <property type="component" value="Unassembled WGS sequence"/>
</dbReference>
<dbReference type="GO" id="GO:0005524">
    <property type="term" value="F:ATP binding"/>
    <property type="evidence" value="ECO:0007669"/>
    <property type="project" value="UniProtKB-UniRule"/>
</dbReference>
<reference evidence="3" key="1">
    <citation type="submission" date="2025-08" db="UniProtKB">
        <authorList>
            <consortium name="Ensembl"/>
        </authorList>
    </citation>
    <scope>IDENTIFICATION</scope>
</reference>
<reference evidence="3" key="2">
    <citation type="submission" date="2025-09" db="UniProtKB">
        <authorList>
            <consortium name="Ensembl"/>
        </authorList>
    </citation>
    <scope>IDENTIFICATION</scope>
</reference>
<dbReference type="OMA" id="NLCHIFT"/>
<sequence length="82" mass="9354">SCIYKKGVHTTQLIKCVCINGYKWVCWKVWLCRIGAVCSLGLLLVLFNWRPRLGILARCKSCPISMADVLLLKVLKFVSLRL</sequence>
<keyword evidence="1" id="KW-0460">Magnesium</keyword>
<evidence type="ECO:0000313" key="4">
    <source>
        <dbReference type="Proteomes" id="UP000472262"/>
    </source>
</evidence>
<organism evidence="3 4">
    <name type="scientific">Sinocyclocheilus grahami</name>
    <name type="common">Dianchi golden-line fish</name>
    <name type="synonym">Barbus grahami</name>
    <dbReference type="NCBI Taxonomy" id="75366"/>
    <lineage>
        <taxon>Eukaryota</taxon>
        <taxon>Metazoa</taxon>
        <taxon>Chordata</taxon>
        <taxon>Craniata</taxon>
        <taxon>Vertebrata</taxon>
        <taxon>Euteleostomi</taxon>
        <taxon>Actinopterygii</taxon>
        <taxon>Neopterygii</taxon>
        <taxon>Teleostei</taxon>
        <taxon>Ostariophysi</taxon>
        <taxon>Cypriniformes</taxon>
        <taxon>Cyprinidae</taxon>
        <taxon>Cyprininae</taxon>
        <taxon>Sinocyclocheilus</taxon>
    </lineage>
</organism>
<keyword evidence="1" id="KW-0812">Transmembrane</keyword>
<name>A0A672K4X8_SINGR</name>
<dbReference type="Pfam" id="PF12409">
    <property type="entry name" value="P5-ATPase"/>
    <property type="match status" value="1"/>
</dbReference>
<comment type="caution">
    <text evidence="1">Lacks conserved residue(s) required for the propagation of feature annotation.</text>
</comment>
<dbReference type="Ensembl" id="ENSSGRT00000006005.1">
    <property type="protein sequence ID" value="ENSSGRP00000005542.1"/>
    <property type="gene ID" value="ENSSGRG00000003620.1"/>
</dbReference>
<comment type="catalytic activity">
    <reaction evidence="1">
        <text>ATP + H2O = ADP + phosphate + H(+)</text>
        <dbReference type="Rhea" id="RHEA:13065"/>
        <dbReference type="ChEBI" id="CHEBI:15377"/>
        <dbReference type="ChEBI" id="CHEBI:15378"/>
        <dbReference type="ChEBI" id="CHEBI:30616"/>
        <dbReference type="ChEBI" id="CHEBI:43474"/>
        <dbReference type="ChEBI" id="CHEBI:456216"/>
    </reaction>
</comment>
<dbReference type="EC" id="7.2.2.-" evidence="1"/>
<keyword evidence="1" id="KW-0472">Membrane</keyword>
<dbReference type="AlphaFoldDB" id="A0A672K4X8"/>
<feature type="transmembrane region" description="Helical" evidence="1">
    <location>
        <begin position="30"/>
        <end position="49"/>
    </location>
</feature>
<comment type="similarity">
    <text evidence="1">Belongs to the cation transport ATPase (P-type) (TC 3.A.3) family. Type V subfamily.</text>
</comment>
<evidence type="ECO:0000259" key="2">
    <source>
        <dbReference type="Pfam" id="PF12409"/>
    </source>
</evidence>
<keyword evidence="1" id="KW-0479">Metal-binding</keyword>
<dbReference type="InterPro" id="IPR047819">
    <property type="entry name" value="P5A-ATPase_N"/>
</dbReference>
<protein>
    <recommendedName>
        <fullName evidence="1">Cation-transporting ATPase</fullName>
        <ecNumber evidence="1">7.2.2.-</ecNumber>
    </recommendedName>
</protein>
<dbReference type="GO" id="GO:0019829">
    <property type="term" value="F:ATPase-coupled monoatomic cation transmembrane transporter activity"/>
    <property type="evidence" value="ECO:0007669"/>
    <property type="project" value="UniProtKB-UniRule"/>
</dbReference>
<keyword evidence="1" id="KW-0067">ATP-binding</keyword>